<sequence length="108" mass="11944">MSYGKAKNNVGGDGRDRDEDSETLVGGVKLYACKAKKLKNCSNRFVMLYMTKSEARRARADFEDTIGIQVTGVALSETIKQAKWGYRPDSENTSHYCCTESLEGFTSG</sequence>
<protein>
    <submittedName>
        <fullName evidence="4">RRM domain-containing protein</fullName>
    </submittedName>
</protein>
<organism evidence="4">
    <name type="scientific">Enterobius vermicularis</name>
    <name type="common">Human pinworm</name>
    <dbReference type="NCBI Taxonomy" id="51028"/>
    <lineage>
        <taxon>Eukaryota</taxon>
        <taxon>Metazoa</taxon>
        <taxon>Ecdysozoa</taxon>
        <taxon>Nematoda</taxon>
        <taxon>Chromadorea</taxon>
        <taxon>Rhabditida</taxon>
        <taxon>Spirurina</taxon>
        <taxon>Oxyuridomorpha</taxon>
        <taxon>Oxyuroidea</taxon>
        <taxon>Oxyuridae</taxon>
        <taxon>Enterobius</taxon>
    </lineage>
</organism>
<proteinExistence type="predicted"/>
<dbReference type="AlphaFoldDB" id="A0A0N4VHY5"/>
<keyword evidence="3" id="KW-1185">Reference proteome</keyword>
<dbReference type="Proteomes" id="UP000274131">
    <property type="component" value="Unassembled WGS sequence"/>
</dbReference>
<evidence type="ECO:0000313" key="2">
    <source>
        <dbReference type="EMBL" id="VDD95030.1"/>
    </source>
</evidence>
<dbReference type="WBParaSite" id="EVEC_0001043601-mRNA-1">
    <property type="protein sequence ID" value="EVEC_0001043601-mRNA-1"/>
    <property type="gene ID" value="EVEC_0001043601"/>
</dbReference>
<evidence type="ECO:0000256" key="1">
    <source>
        <dbReference type="SAM" id="MobiDB-lite"/>
    </source>
</evidence>
<feature type="region of interest" description="Disordered" evidence="1">
    <location>
        <begin position="1"/>
        <end position="21"/>
    </location>
</feature>
<gene>
    <name evidence="2" type="ORF">EVEC_LOCUS9781</name>
</gene>
<reference evidence="2 3" key="2">
    <citation type="submission" date="2018-10" db="EMBL/GenBank/DDBJ databases">
        <authorList>
            <consortium name="Pathogen Informatics"/>
        </authorList>
    </citation>
    <scope>NUCLEOTIDE SEQUENCE [LARGE SCALE GENOMIC DNA]</scope>
</reference>
<name>A0A0N4VHY5_ENTVE</name>
<evidence type="ECO:0000313" key="4">
    <source>
        <dbReference type="WBParaSite" id="EVEC_0001043601-mRNA-1"/>
    </source>
</evidence>
<accession>A0A0N4VHY5</accession>
<reference evidence="4" key="1">
    <citation type="submission" date="2017-02" db="UniProtKB">
        <authorList>
            <consortium name="WormBaseParasite"/>
        </authorList>
    </citation>
    <scope>IDENTIFICATION</scope>
</reference>
<evidence type="ECO:0000313" key="3">
    <source>
        <dbReference type="Proteomes" id="UP000274131"/>
    </source>
</evidence>
<dbReference type="EMBL" id="UXUI01010294">
    <property type="protein sequence ID" value="VDD95030.1"/>
    <property type="molecule type" value="Genomic_DNA"/>
</dbReference>